<evidence type="ECO:0000313" key="2">
    <source>
        <dbReference type="EMBL" id="KAF2835039.1"/>
    </source>
</evidence>
<keyword evidence="1" id="KW-0677">Repeat</keyword>
<dbReference type="OrthoDB" id="185373at2759"/>
<dbReference type="AlphaFoldDB" id="A0A9P4S2T3"/>
<protein>
    <recommendedName>
        <fullName evidence="4">Complex I intermediate-associated protein 84</fullName>
    </recommendedName>
</protein>
<keyword evidence="3" id="KW-1185">Reference proteome</keyword>
<dbReference type="InterPro" id="IPR050667">
    <property type="entry name" value="PPR-containing_protein"/>
</dbReference>
<dbReference type="InterPro" id="IPR011990">
    <property type="entry name" value="TPR-like_helical_dom_sf"/>
</dbReference>
<reference evidence="2" key="1">
    <citation type="journal article" date="2020" name="Stud. Mycol.">
        <title>101 Dothideomycetes genomes: a test case for predicting lifestyles and emergence of pathogens.</title>
        <authorList>
            <person name="Haridas S."/>
            <person name="Albert R."/>
            <person name="Binder M."/>
            <person name="Bloem J."/>
            <person name="Labutti K."/>
            <person name="Salamov A."/>
            <person name="Andreopoulos B."/>
            <person name="Baker S."/>
            <person name="Barry K."/>
            <person name="Bills G."/>
            <person name="Bluhm B."/>
            <person name="Cannon C."/>
            <person name="Castanera R."/>
            <person name="Culley D."/>
            <person name="Daum C."/>
            <person name="Ezra D."/>
            <person name="Gonzalez J."/>
            <person name="Henrissat B."/>
            <person name="Kuo A."/>
            <person name="Liang C."/>
            <person name="Lipzen A."/>
            <person name="Lutzoni F."/>
            <person name="Magnuson J."/>
            <person name="Mondo S."/>
            <person name="Nolan M."/>
            <person name="Ohm R."/>
            <person name="Pangilinan J."/>
            <person name="Park H.-J."/>
            <person name="Ramirez L."/>
            <person name="Alfaro M."/>
            <person name="Sun H."/>
            <person name="Tritt A."/>
            <person name="Yoshinaga Y."/>
            <person name="Zwiers L.-H."/>
            <person name="Turgeon B."/>
            <person name="Goodwin S."/>
            <person name="Spatafora J."/>
            <person name="Crous P."/>
            <person name="Grigoriev I."/>
        </authorList>
    </citation>
    <scope>NUCLEOTIDE SEQUENCE</scope>
    <source>
        <strain evidence="2">CBS 101060</strain>
    </source>
</reference>
<evidence type="ECO:0008006" key="4">
    <source>
        <dbReference type="Google" id="ProtNLM"/>
    </source>
</evidence>
<dbReference type="PANTHER" id="PTHR47939">
    <property type="entry name" value="MEMBRANE-ASSOCIATED SALT-INDUCIBLE PROTEIN-LIKE"/>
    <property type="match status" value="1"/>
</dbReference>
<name>A0A9P4S2T3_9PEZI</name>
<dbReference type="Proteomes" id="UP000799429">
    <property type="component" value="Unassembled WGS sequence"/>
</dbReference>
<organism evidence="2 3">
    <name type="scientific">Patellaria atrata CBS 101060</name>
    <dbReference type="NCBI Taxonomy" id="1346257"/>
    <lineage>
        <taxon>Eukaryota</taxon>
        <taxon>Fungi</taxon>
        <taxon>Dikarya</taxon>
        <taxon>Ascomycota</taxon>
        <taxon>Pezizomycotina</taxon>
        <taxon>Dothideomycetes</taxon>
        <taxon>Dothideomycetes incertae sedis</taxon>
        <taxon>Patellariales</taxon>
        <taxon>Patellariaceae</taxon>
        <taxon>Patellaria</taxon>
    </lineage>
</organism>
<gene>
    <name evidence="2" type="ORF">M501DRAFT_1008818</name>
</gene>
<accession>A0A9P4S2T3</accession>
<evidence type="ECO:0000313" key="3">
    <source>
        <dbReference type="Proteomes" id="UP000799429"/>
    </source>
</evidence>
<dbReference type="Gene3D" id="1.25.40.10">
    <property type="entry name" value="Tetratricopeptide repeat domain"/>
    <property type="match status" value="2"/>
</dbReference>
<comment type="caution">
    <text evidence="2">The sequence shown here is derived from an EMBL/GenBank/DDBJ whole genome shotgun (WGS) entry which is preliminary data.</text>
</comment>
<evidence type="ECO:0000256" key="1">
    <source>
        <dbReference type="ARBA" id="ARBA00022737"/>
    </source>
</evidence>
<sequence>MPSQLTRLVFRHLLTSQPIYYRGCLYHLPSVAATGSSRSKLHAPIQQRSLWILSKKPKRPIRDADLDPGLQQILEFSHMERIRARLPPPEKIAISWEKFFKAKEGEKRAILDFQAASLYRAYLYLSKSELVAEKPWIRTECLSTAMSVLSRRPRNRSRAHEDLVTTIYNDCMARPDIVSYEKQIFGNYIIALSHLGATSKALELVNKEKEFIQKYNVGEQTYKQLLYGFSEEGNDTDVLEIADDLARNGLFSRKHQRVLVTHFYEKGDLDKVKYWYTKLTDGEPDEYTVKSALKACLAANDLTWGRSIIEDLTQRPLTKPLWDTLLIWAAGTGKGVEELDRIMNVMVRTNKNIGRPDENPDIVTINGLVEFAISKKDPYLAERCTILGQKWNIHPNAQTFILQMQYRISVGDIDGALAAYRKLRAEEVHEDLDGPITNQLIQAMCVPGRYRFTSIMEVVEDVNERKMRFEPDTVSALCVLHLKRDELHDVIDLIQTHAFHFSLEERSKVRDVFVDFCLDPAINTALLWDTYMIFHQLFEETGRDIRMQIMEEFFRRKKGDMAFHVFNHMRQHSRPDTRANRDTYIKALEGMGRAKDIDNLELLNNQLKLDFEIEPDTRLNNALMIAYIACGEPRRAYAFWDQIINSREGPSFNSLKIMFMACEKAPFGEDRAKPVWERIRQMDIDISSDILASYVGALAGNHLHEEVKAFVDAIEDEFGTQPDLKILGTCYNATRSNNQKKGVEEWIKEKYPHVWDEMEATGFKVTTEGTREVKIDRRLTA</sequence>
<proteinExistence type="predicted"/>
<dbReference type="EMBL" id="MU006112">
    <property type="protein sequence ID" value="KAF2835039.1"/>
    <property type="molecule type" value="Genomic_DNA"/>
</dbReference>
<dbReference type="PANTHER" id="PTHR47939:SF13">
    <property type="entry name" value="OS03G0201400 PROTEIN"/>
    <property type="match status" value="1"/>
</dbReference>